<keyword evidence="3 6" id="KW-0812">Transmembrane</keyword>
<dbReference type="OrthoDB" id="3222at2759"/>
<dbReference type="AlphaFoldDB" id="A0A9P5TDE7"/>
<evidence type="ECO:0000256" key="2">
    <source>
        <dbReference type="ARBA" id="ARBA00006175"/>
    </source>
</evidence>
<dbReference type="InterPro" id="IPR034294">
    <property type="entry name" value="Aquaporin_transptr"/>
</dbReference>
<evidence type="ECO:0000256" key="4">
    <source>
        <dbReference type="ARBA" id="ARBA00022989"/>
    </source>
</evidence>
<name>A0A9P5TDE7_9AGAM</name>
<dbReference type="PRINTS" id="PR00783">
    <property type="entry name" value="MINTRINSICP"/>
</dbReference>
<reference evidence="8" key="1">
    <citation type="submission" date="2019-10" db="EMBL/GenBank/DDBJ databases">
        <authorList>
            <consortium name="DOE Joint Genome Institute"/>
            <person name="Kuo A."/>
            <person name="Miyauchi S."/>
            <person name="Kiss E."/>
            <person name="Drula E."/>
            <person name="Kohler A."/>
            <person name="Sanchez-Garcia M."/>
            <person name="Andreopoulos B."/>
            <person name="Barry K.W."/>
            <person name="Bonito G."/>
            <person name="Buee M."/>
            <person name="Carver A."/>
            <person name="Chen C."/>
            <person name="Cichocki N."/>
            <person name="Clum A."/>
            <person name="Culley D."/>
            <person name="Crous P.W."/>
            <person name="Fauchery L."/>
            <person name="Girlanda M."/>
            <person name="Hayes R."/>
            <person name="Keri Z."/>
            <person name="LaButti K."/>
            <person name="Lipzen A."/>
            <person name="Lombard V."/>
            <person name="Magnuson J."/>
            <person name="Maillard F."/>
            <person name="Morin E."/>
            <person name="Murat C."/>
            <person name="Nolan M."/>
            <person name="Ohm R."/>
            <person name="Pangilinan J."/>
            <person name="Pereira M."/>
            <person name="Perotto S."/>
            <person name="Peter M."/>
            <person name="Riley R."/>
            <person name="Sitrit Y."/>
            <person name="Stielow B."/>
            <person name="Szollosi G."/>
            <person name="Zifcakova L."/>
            <person name="Stursova M."/>
            <person name="Spatafora J.W."/>
            <person name="Tedersoo L."/>
            <person name="Vaario L.-M."/>
            <person name="Yamada A."/>
            <person name="Yan M."/>
            <person name="Wang P."/>
            <person name="Xu J."/>
            <person name="Bruns T."/>
            <person name="Baldrian P."/>
            <person name="Vilgalys R."/>
            <person name="Henrissat B."/>
            <person name="Grigoriev I.V."/>
            <person name="Hibbett D."/>
            <person name="Nagy L.G."/>
            <person name="Martin F.M."/>
        </authorList>
    </citation>
    <scope>NUCLEOTIDE SEQUENCE</scope>
    <source>
        <strain evidence="8">Prilba</strain>
    </source>
</reference>
<keyword evidence="4 7" id="KW-1133">Transmembrane helix</keyword>
<evidence type="ECO:0000256" key="1">
    <source>
        <dbReference type="ARBA" id="ARBA00004141"/>
    </source>
</evidence>
<protein>
    <submittedName>
        <fullName evidence="8">Aquaporin-like protein</fullName>
    </submittedName>
</protein>
<dbReference type="Pfam" id="PF00230">
    <property type="entry name" value="MIP"/>
    <property type="match status" value="1"/>
</dbReference>
<evidence type="ECO:0000313" key="9">
    <source>
        <dbReference type="Proteomes" id="UP000759537"/>
    </source>
</evidence>
<dbReference type="PANTHER" id="PTHR19139:SF199">
    <property type="entry name" value="MIP17260P"/>
    <property type="match status" value="1"/>
</dbReference>
<keyword evidence="6" id="KW-0813">Transport</keyword>
<comment type="similarity">
    <text evidence="2 6">Belongs to the MIP/aquaporin (TC 1.A.8) family.</text>
</comment>
<reference evidence="8" key="2">
    <citation type="journal article" date="2020" name="Nat. Commun.">
        <title>Large-scale genome sequencing of mycorrhizal fungi provides insights into the early evolution of symbiotic traits.</title>
        <authorList>
            <person name="Miyauchi S."/>
            <person name="Kiss E."/>
            <person name="Kuo A."/>
            <person name="Drula E."/>
            <person name="Kohler A."/>
            <person name="Sanchez-Garcia M."/>
            <person name="Morin E."/>
            <person name="Andreopoulos B."/>
            <person name="Barry K.W."/>
            <person name="Bonito G."/>
            <person name="Buee M."/>
            <person name="Carver A."/>
            <person name="Chen C."/>
            <person name="Cichocki N."/>
            <person name="Clum A."/>
            <person name="Culley D."/>
            <person name="Crous P.W."/>
            <person name="Fauchery L."/>
            <person name="Girlanda M."/>
            <person name="Hayes R.D."/>
            <person name="Keri Z."/>
            <person name="LaButti K."/>
            <person name="Lipzen A."/>
            <person name="Lombard V."/>
            <person name="Magnuson J."/>
            <person name="Maillard F."/>
            <person name="Murat C."/>
            <person name="Nolan M."/>
            <person name="Ohm R.A."/>
            <person name="Pangilinan J."/>
            <person name="Pereira M.F."/>
            <person name="Perotto S."/>
            <person name="Peter M."/>
            <person name="Pfister S."/>
            <person name="Riley R."/>
            <person name="Sitrit Y."/>
            <person name="Stielow J.B."/>
            <person name="Szollosi G."/>
            <person name="Zifcakova L."/>
            <person name="Stursova M."/>
            <person name="Spatafora J.W."/>
            <person name="Tedersoo L."/>
            <person name="Vaario L.M."/>
            <person name="Yamada A."/>
            <person name="Yan M."/>
            <person name="Wang P."/>
            <person name="Xu J."/>
            <person name="Bruns T."/>
            <person name="Baldrian P."/>
            <person name="Vilgalys R."/>
            <person name="Dunand C."/>
            <person name="Henrissat B."/>
            <person name="Grigoriev I.V."/>
            <person name="Hibbett D."/>
            <person name="Nagy L.G."/>
            <person name="Martin F.M."/>
        </authorList>
    </citation>
    <scope>NUCLEOTIDE SEQUENCE</scope>
    <source>
        <strain evidence="8">Prilba</strain>
    </source>
</reference>
<organism evidence="8 9">
    <name type="scientific">Russula ochroleuca</name>
    <dbReference type="NCBI Taxonomy" id="152965"/>
    <lineage>
        <taxon>Eukaryota</taxon>
        <taxon>Fungi</taxon>
        <taxon>Dikarya</taxon>
        <taxon>Basidiomycota</taxon>
        <taxon>Agaricomycotina</taxon>
        <taxon>Agaricomycetes</taxon>
        <taxon>Russulales</taxon>
        <taxon>Russulaceae</taxon>
        <taxon>Russula</taxon>
    </lineage>
</organism>
<dbReference type="Proteomes" id="UP000759537">
    <property type="component" value="Unassembled WGS sequence"/>
</dbReference>
<feature type="transmembrane region" description="Helical" evidence="7">
    <location>
        <begin position="155"/>
        <end position="174"/>
    </location>
</feature>
<sequence>MMRDFNLSLSSTMATQTTRLRTFWPKTSLAHDMKAASFEFVGTTVFLLLAFGGVQASNDVQGSALERTLYIATSFGLSLLVSAWFFFRATGGLFNPDVSLALLLAGCISPMRFVLYCVAQLTGAIAAAGIVLALTPGPLSYDPVPAPNINLAQGVFIEMFITAALCLAVLMLAAEKHSSTPFAPIGVGLTLFACHLFTLRKFRFAVPYTGAAMNTARAFGPAAVSGFPNDSHWIYWVGPFLGALLATAFYVILKQYVMD</sequence>
<accession>A0A9P5TDE7</accession>
<feature type="transmembrane region" description="Helical" evidence="7">
    <location>
        <begin position="233"/>
        <end position="253"/>
    </location>
</feature>
<evidence type="ECO:0000256" key="3">
    <source>
        <dbReference type="ARBA" id="ARBA00022692"/>
    </source>
</evidence>
<dbReference type="Gene3D" id="1.20.1080.10">
    <property type="entry name" value="Glycerol uptake facilitator protein"/>
    <property type="match status" value="1"/>
</dbReference>
<dbReference type="PANTHER" id="PTHR19139">
    <property type="entry name" value="AQUAPORIN TRANSPORTER"/>
    <property type="match status" value="1"/>
</dbReference>
<evidence type="ECO:0000256" key="5">
    <source>
        <dbReference type="ARBA" id="ARBA00023136"/>
    </source>
</evidence>
<feature type="transmembrane region" description="Helical" evidence="7">
    <location>
        <begin position="67"/>
        <end position="87"/>
    </location>
</feature>
<evidence type="ECO:0000256" key="6">
    <source>
        <dbReference type="RuleBase" id="RU000477"/>
    </source>
</evidence>
<dbReference type="EMBL" id="WHVB01000002">
    <property type="protein sequence ID" value="KAF8485733.1"/>
    <property type="molecule type" value="Genomic_DNA"/>
</dbReference>
<dbReference type="GO" id="GO:0015250">
    <property type="term" value="F:water channel activity"/>
    <property type="evidence" value="ECO:0007669"/>
    <property type="project" value="TreeGrafter"/>
</dbReference>
<keyword evidence="9" id="KW-1185">Reference proteome</keyword>
<evidence type="ECO:0000313" key="8">
    <source>
        <dbReference type="EMBL" id="KAF8485733.1"/>
    </source>
</evidence>
<feature type="transmembrane region" description="Helical" evidence="7">
    <location>
        <begin position="113"/>
        <end position="135"/>
    </location>
</feature>
<dbReference type="InterPro" id="IPR023271">
    <property type="entry name" value="Aquaporin-like"/>
</dbReference>
<comment type="caution">
    <text evidence="8">The sequence shown here is derived from an EMBL/GenBank/DDBJ whole genome shotgun (WGS) entry which is preliminary data.</text>
</comment>
<evidence type="ECO:0000256" key="7">
    <source>
        <dbReference type="SAM" id="Phobius"/>
    </source>
</evidence>
<dbReference type="InterPro" id="IPR000425">
    <property type="entry name" value="MIP"/>
</dbReference>
<dbReference type="SUPFAM" id="SSF81338">
    <property type="entry name" value="Aquaporin-like"/>
    <property type="match status" value="1"/>
</dbReference>
<comment type="subcellular location">
    <subcellularLocation>
        <location evidence="1">Membrane</location>
        <topology evidence="1">Multi-pass membrane protein</topology>
    </subcellularLocation>
</comment>
<keyword evidence="5 7" id="KW-0472">Membrane</keyword>
<dbReference type="GO" id="GO:0005886">
    <property type="term" value="C:plasma membrane"/>
    <property type="evidence" value="ECO:0007669"/>
    <property type="project" value="TreeGrafter"/>
</dbReference>
<proteinExistence type="inferred from homology"/>
<gene>
    <name evidence="8" type="ORF">DFH94DRAFT_152801</name>
</gene>
<feature type="transmembrane region" description="Helical" evidence="7">
    <location>
        <begin position="181"/>
        <end position="199"/>
    </location>
</feature>